<evidence type="ECO:0008006" key="3">
    <source>
        <dbReference type="Google" id="ProtNLM"/>
    </source>
</evidence>
<protein>
    <recommendedName>
        <fullName evidence="3">N-acetylglucosamine kinase</fullName>
    </recommendedName>
</protein>
<reference evidence="1" key="1">
    <citation type="submission" date="2020-10" db="EMBL/GenBank/DDBJ databases">
        <authorList>
            <person name="Gilroy R."/>
        </authorList>
    </citation>
    <scope>NUCLEOTIDE SEQUENCE</scope>
    <source>
        <strain evidence="1">F1-3629</strain>
    </source>
</reference>
<proteinExistence type="predicted"/>
<dbReference type="InterPro" id="IPR043129">
    <property type="entry name" value="ATPase_NBD"/>
</dbReference>
<dbReference type="Proteomes" id="UP000771749">
    <property type="component" value="Unassembled WGS sequence"/>
</dbReference>
<accession>A0A940DM36</accession>
<reference evidence="1" key="2">
    <citation type="journal article" date="2021" name="PeerJ">
        <title>Extensive microbial diversity within the chicken gut microbiome revealed by metagenomics and culture.</title>
        <authorList>
            <person name="Gilroy R."/>
            <person name="Ravi A."/>
            <person name="Getino M."/>
            <person name="Pursley I."/>
            <person name="Horton D.L."/>
            <person name="Alikhan N.F."/>
            <person name="Baker D."/>
            <person name="Gharbi K."/>
            <person name="Hall N."/>
            <person name="Watson M."/>
            <person name="Adriaenssens E.M."/>
            <person name="Foster-Nyarko E."/>
            <person name="Jarju S."/>
            <person name="Secka A."/>
            <person name="Antonio M."/>
            <person name="Oren A."/>
            <person name="Chaudhuri R.R."/>
            <person name="La Ragione R."/>
            <person name="Hildebrand F."/>
            <person name="Pallen M.J."/>
        </authorList>
    </citation>
    <scope>NUCLEOTIDE SEQUENCE</scope>
    <source>
        <strain evidence="1">F1-3629</strain>
    </source>
</reference>
<comment type="caution">
    <text evidence="1">The sequence shown here is derived from an EMBL/GenBank/DDBJ whole genome shotgun (WGS) entry which is preliminary data.</text>
</comment>
<feature type="non-terminal residue" evidence="1">
    <location>
        <position position="1"/>
    </location>
</feature>
<name>A0A940DM36_9BACT</name>
<dbReference type="SUPFAM" id="SSF53067">
    <property type="entry name" value="Actin-like ATPase domain"/>
    <property type="match status" value="1"/>
</dbReference>
<sequence>AILGTGSNSCLYDGERIVKNIRPGGYVLGDEGSAASLGRMFLSDYIKELLPDEVSDDFRSEYGLDYNAVVNLVYKSPHPAADVAAFAPYVMKWRDEPYLHEMICRNFRNFIERSLLRYEVPQAESAAGPAPAYPEVSVTGSFGCACRDILEGLASGYGLRFVRFMPAPMDGLLLYHRKNIGRKPLPGN</sequence>
<evidence type="ECO:0000313" key="2">
    <source>
        <dbReference type="Proteomes" id="UP000771749"/>
    </source>
</evidence>
<dbReference type="Gene3D" id="1.10.720.160">
    <property type="match status" value="1"/>
</dbReference>
<gene>
    <name evidence="1" type="ORF">IAC07_01105</name>
</gene>
<dbReference type="AlphaFoldDB" id="A0A940DM36"/>
<evidence type="ECO:0000313" key="1">
    <source>
        <dbReference type="EMBL" id="MBO8453304.1"/>
    </source>
</evidence>
<dbReference type="Gene3D" id="3.30.420.40">
    <property type="match status" value="1"/>
</dbReference>
<dbReference type="EMBL" id="JADIMJ010000019">
    <property type="protein sequence ID" value="MBO8453304.1"/>
    <property type="molecule type" value="Genomic_DNA"/>
</dbReference>
<organism evidence="1 2">
    <name type="scientific">Candidatus Cryptobacteroides gallistercoris</name>
    <dbReference type="NCBI Taxonomy" id="2840765"/>
    <lineage>
        <taxon>Bacteria</taxon>
        <taxon>Pseudomonadati</taxon>
        <taxon>Bacteroidota</taxon>
        <taxon>Bacteroidia</taxon>
        <taxon>Bacteroidales</taxon>
        <taxon>Candidatus Cryptobacteroides</taxon>
    </lineage>
</organism>